<comment type="caution">
    <text evidence="3">The sequence shown here is derived from an EMBL/GenBank/DDBJ whole genome shotgun (WGS) entry which is preliminary data.</text>
</comment>
<feature type="domain" description="Myb-like" evidence="2">
    <location>
        <begin position="238"/>
        <end position="286"/>
    </location>
</feature>
<keyword evidence="4" id="KW-1185">Reference proteome</keyword>
<evidence type="ECO:0000313" key="3">
    <source>
        <dbReference type="EMBL" id="KAL1604835.1"/>
    </source>
</evidence>
<protein>
    <recommendedName>
        <fullName evidence="2">Myb-like domain-containing protein</fullName>
    </recommendedName>
</protein>
<proteinExistence type="predicted"/>
<evidence type="ECO:0000256" key="1">
    <source>
        <dbReference type="SAM" id="MobiDB-lite"/>
    </source>
</evidence>
<reference evidence="3 4" key="1">
    <citation type="submission" date="2024-02" db="EMBL/GenBank/DDBJ databases">
        <title>De novo assembly and annotation of 12 fungi associated with fruit tree decline syndrome in Ontario, Canada.</title>
        <authorList>
            <person name="Sulman M."/>
            <person name="Ellouze W."/>
            <person name="Ilyukhin E."/>
        </authorList>
    </citation>
    <scope>NUCLEOTIDE SEQUENCE [LARGE SCALE GENOMIC DNA]</scope>
    <source>
        <strain evidence="3 4">M42-189</strain>
    </source>
</reference>
<sequence length="467" mass="52607">MHAQYGVSAKGNQPNVPPYALPMNIEGFHEFLLERLESLSQEMRWSLKTTLDQSGWPLHLRAMEIASWQLGPGASWDPEDQDALMVLSKHNVKVEDIARLFFEGRTVEDCQLMIDMLQVGLPVESIEDENETEVHVESSKIASSSAMSPTPSGTPLARTPFTKRLIEVSSSAARASSTPPFTDSRKDWDQADRDIVWNALHEGLTPKQIQTQRLPFRSESAIQTRMSTERKLRGVQPMGTKWSENDDNLVLKLGSEGVGFQDIAPRLSRERTPKKIEARYHNLRKQAEVRRMSAEFRVNKSAEDEEMTEQRMQIDFAGDDGSEYEDETAPAVQPPRKLPTARKTVPSNSTPKASPKKTPSSIAPIRNKLLNSLSLSSEDKKELRKALNKTSWPTRLMSVEEYNSPLPRNGARWTEQDAQALGCIRETVPSLHYKFIANFFPGRSETAIRHQYNTRVNPGSNNGARKA</sequence>
<dbReference type="SMART" id="SM00717">
    <property type="entry name" value="SANT"/>
    <property type="match status" value="2"/>
</dbReference>
<feature type="compositionally biased region" description="Polar residues" evidence="1">
    <location>
        <begin position="345"/>
        <end position="361"/>
    </location>
</feature>
<dbReference type="InterPro" id="IPR009057">
    <property type="entry name" value="Homeodomain-like_sf"/>
</dbReference>
<dbReference type="InterPro" id="IPR001005">
    <property type="entry name" value="SANT/Myb"/>
</dbReference>
<feature type="region of interest" description="Disordered" evidence="1">
    <location>
        <begin position="138"/>
        <end position="158"/>
    </location>
</feature>
<evidence type="ECO:0000313" key="4">
    <source>
        <dbReference type="Proteomes" id="UP001521785"/>
    </source>
</evidence>
<name>A0ABR3RK64_9PLEO</name>
<dbReference type="Proteomes" id="UP001521785">
    <property type="component" value="Unassembled WGS sequence"/>
</dbReference>
<feature type="domain" description="Myb-like" evidence="2">
    <location>
        <begin position="409"/>
        <end position="458"/>
    </location>
</feature>
<organism evidence="3 4">
    <name type="scientific">Paraconiothyrium brasiliense</name>
    <dbReference type="NCBI Taxonomy" id="300254"/>
    <lineage>
        <taxon>Eukaryota</taxon>
        <taxon>Fungi</taxon>
        <taxon>Dikarya</taxon>
        <taxon>Ascomycota</taxon>
        <taxon>Pezizomycotina</taxon>
        <taxon>Dothideomycetes</taxon>
        <taxon>Pleosporomycetidae</taxon>
        <taxon>Pleosporales</taxon>
        <taxon>Massarineae</taxon>
        <taxon>Didymosphaeriaceae</taxon>
        <taxon>Paraconiothyrium</taxon>
    </lineage>
</organism>
<accession>A0ABR3RK64</accession>
<gene>
    <name evidence="3" type="ORF">SLS60_004375</name>
</gene>
<dbReference type="SUPFAM" id="SSF46689">
    <property type="entry name" value="Homeodomain-like"/>
    <property type="match status" value="1"/>
</dbReference>
<evidence type="ECO:0000259" key="2">
    <source>
        <dbReference type="SMART" id="SM00717"/>
    </source>
</evidence>
<feature type="compositionally biased region" description="Acidic residues" evidence="1">
    <location>
        <begin position="319"/>
        <end position="328"/>
    </location>
</feature>
<feature type="region of interest" description="Disordered" evidence="1">
    <location>
        <begin position="319"/>
        <end position="365"/>
    </location>
</feature>
<feature type="compositionally biased region" description="Low complexity" evidence="1">
    <location>
        <begin position="139"/>
        <end position="148"/>
    </location>
</feature>
<dbReference type="CDD" id="cd00167">
    <property type="entry name" value="SANT"/>
    <property type="match status" value="1"/>
</dbReference>
<dbReference type="EMBL" id="JAKJXO020000005">
    <property type="protein sequence ID" value="KAL1604835.1"/>
    <property type="molecule type" value="Genomic_DNA"/>
</dbReference>